<comment type="caution">
    <text evidence="2">The sequence shown here is derived from an EMBL/GenBank/DDBJ whole genome shotgun (WGS) entry which is preliminary data.</text>
</comment>
<dbReference type="EMBL" id="MIGC01002278">
    <property type="protein sequence ID" value="PHJ21356.1"/>
    <property type="molecule type" value="Genomic_DNA"/>
</dbReference>
<dbReference type="OrthoDB" id="438538at2759"/>
<sequence>MNAAHFRQIFPAWCVRATDHTVVDMYAKKFYNTYFADPVQYNYLFISFFAVGCATTMCIRHLMFNPDVCVRHGDARRQFIDRWQHHLYSIPYYNHFLRGFALRFQNSFVDNEPDYHGSHPWGLRPNRCLNYARFPFTFMNPYKYFVDDPQYLKNLHGSMEKHYQELGYTPKKSDNAEADDE</sequence>
<dbReference type="RefSeq" id="XP_067923039.1">
    <property type="nucleotide sequence ID" value="XM_068064985.1"/>
</dbReference>
<keyword evidence="1" id="KW-1133">Transmembrane helix</keyword>
<keyword evidence="1" id="KW-0812">Transmembrane</keyword>
<name>A0A2C6L090_9APIC</name>
<dbReference type="Proteomes" id="UP000221165">
    <property type="component" value="Unassembled WGS sequence"/>
</dbReference>
<protein>
    <submittedName>
        <fullName evidence="2">Nadh-ubiquinone reductase complex 1 mlrq subunit</fullName>
    </submittedName>
</protein>
<gene>
    <name evidence="2" type="ORF">CSUI_004801</name>
</gene>
<keyword evidence="2" id="KW-0830">Ubiquinone</keyword>
<dbReference type="InterPro" id="IPR010530">
    <property type="entry name" value="B12D"/>
</dbReference>
<proteinExistence type="predicted"/>
<dbReference type="Pfam" id="PF06522">
    <property type="entry name" value="B12D"/>
    <property type="match status" value="1"/>
</dbReference>
<keyword evidence="3" id="KW-1185">Reference proteome</keyword>
<keyword evidence="1" id="KW-0472">Membrane</keyword>
<organism evidence="2 3">
    <name type="scientific">Cystoisospora suis</name>
    <dbReference type="NCBI Taxonomy" id="483139"/>
    <lineage>
        <taxon>Eukaryota</taxon>
        <taxon>Sar</taxon>
        <taxon>Alveolata</taxon>
        <taxon>Apicomplexa</taxon>
        <taxon>Conoidasida</taxon>
        <taxon>Coccidia</taxon>
        <taxon>Eucoccidiorida</taxon>
        <taxon>Eimeriorina</taxon>
        <taxon>Sarcocystidae</taxon>
        <taxon>Cystoisospora</taxon>
    </lineage>
</organism>
<feature type="transmembrane region" description="Helical" evidence="1">
    <location>
        <begin position="41"/>
        <end position="62"/>
    </location>
</feature>
<accession>A0A2C6L090</accession>
<dbReference type="AlphaFoldDB" id="A0A2C6L090"/>
<dbReference type="GeneID" id="94428196"/>
<reference evidence="2 3" key="1">
    <citation type="journal article" date="2017" name="Int. J. Parasitol.">
        <title>The genome of the protozoan parasite Cystoisospora suis and a reverse vaccinology approach to identify vaccine candidates.</title>
        <authorList>
            <person name="Palmieri N."/>
            <person name="Shrestha A."/>
            <person name="Ruttkowski B."/>
            <person name="Beck T."/>
            <person name="Vogl C."/>
            <person name="Tomley F."/>
            <person name="Blake D.P."/>
            <person name="Joachim A."/>
        </authorList>
    </citation>
    <scope>NUCLEOTIDE SEQUENCE [LARGE SCALE GENOMIC DNA]</scope>
    <source>
        <strain evidence="2 3">Wien I</strain>
    </source>
</reference>
<dbReference type="VEuPathDB" id="ToxoDB:CSUI_004801"/>
<evidence type="ECO:0000313" key="2">
    <source>
        <dbReference type="EMBL" id="PHJ21356.1"/>
    </source>
</evidence>
<evidence type="ECO:0000256" key="1">
    <source>
        <dbReference type="SAM" id="Phobius"/>
    </source>
</evidence>
<evidence type="ECO:0000313" key="3">
    <source>
        <dbReference type="Proteomes" id="UP000221165"/>
    </source>
</evidence>